<evidence type="ECO:0000256" key="5">
    <source>
        <dbReference type="ARBA" id="ARBA00038292"/>
    </source>
</evidence>
<gene>
    <name evidence="7" type="ORF">GACE_1679</name>
</gene>
<protein>
    <submittedName>
        <fullName evidence="7">Iron-sulfur flavoprotein</fullName>
    </submittedName>
</protein>
<dbReference type="eggNOG" id="arCOG02573">
    <property type="taxonomic scope" value="Archaea"/>
</dbReference>
<dbReference type="InterPro" id="IPR005025">
    <property type="entry name" value="FMN_Rdtase-like_dom"/>
</dbReference>
<evidence type="ECO:0000256" key="1">
    <source>
        <dbReference type="ARBA" id="ARBA00001917"/>
    </source>
</evidence>
<dbReference type="STRING" id="565033.GACE_1679"/>
<dbReference type="RefSeq" id="WP_048092630.1">
    <property type="nucleotide sequence ID" value="NZ_CP009552.1"/>
</dbReference>
<feature type="domain" description="NADPH-dependent FMN reductase-like" evidence="6">
    <location>
        <begin position="2"/>
        <end position="147"/>
    </location>
</feature>
<keyword evidence="3" id="KW-0285">Flavoprotein</keyword>
<comment type="cofactor">
    <cofactor evidence="1">
        <name>FMN</name>
        <dbReference type="ChEBI" id="CHEBI:58210"/>
    </cofactor>
</comment>
<name>A0A0A7GF79_GEOAI</name>
<evidence type="ECO:0000256" key="2">
    <source>
        <dbReference type="ARBA" id="ARBA00001966"/>
    </source>
</evidence>
<dbReference type="AlphaFoldDB" id="A0A0A7GF79"/>
<evidence type="ECO:0000313" key="8">
    <source>
        <dbReference type="Proteomes" id="UP000030624"/>
    </source>
</evidence>
<dbReference type="InterPro" id="IPR029039">
    <property type="entry name" value="Flavoprotein-like_sf"/>
</dbReference>
<evidence type="ECO:0000256" key="3">
    <source>
        <dbReference type="ARBA" id="ARBA00022630"/>
    </source>
</evidence>
<dbReference type="Proteomes" id="UP000030624">
    <property type="component" value="Chromosome"/>
</dbReference>
<dbReference type="SUPFAM" id="SSF52218">
    <property type="entry name" value="Flavoproteins"/>
    <property type="match status" value="1"/>
</dbReference>
<comment type="similarity">
    <text evidence="5">Belongs to the SsuE family. Isf subfamily.</text>
</comment>
<reference evidence="7 8" key="1">
    <citation type="journal article" date="2015" name="Appl. Environ. Microbiol.">
        <title>The Geoglobus acetivorans genome: Fe(III) reduction, acetate utilization, autotrophic growth, and degradation of aromatic compounds in a hyperthermophilic archaeon.</title>
        <authorList>
            <person name="Mardanov A.V."/>
            <person name="Slododkina G.B."/>
            <person name="Slobodkin A.I."/>
            <person name="Beletsky A.V."/>
            <person name="Gavrilov S.N."/>
            <person name="Kublanov I.V."/>
            <person name="Bonch-Osmolovskaya E.A."/>
            <person name="Skryabin K.G."/>
            <person name="Ravin N.V."/>
        </authorList>
    </citation>
    <scope>NUCLEOTIDE SEQUENCE [LARGE SCALE GENOMIC DNA]</scope>
    <source>
        <strain evidence="7 8">SBH6</strain>
    </source>
</reference>
<dbReference type="GeneID" id="24798258"/>
<evidence type="ECO:0000259" key="6">
    <source>
        <dbReference type="Pfam" id="PF03358"/>
    </source>
</evidence>
<organism evidence="7 8">
    <name type="scientific">Geoglobus acetivorans</name>
    <dbReference type="NCBI Taxonomy" id="565033"/>
    <lineage>
        <taxon>Archaea</taxon>
        <taxon>Methanobacteriati</taxon>
        <taxon>Methanobacteriota</taxon>
        <taxon>Archaeoglobi</taxon>
        <taxon>Archaeoglobales</taxon>
        <taxon>Archaeoglobaceae</taxon>
        <taxon>Geoglobus</taxon>
    </lineage>
</organism>
<accession>A0A0A7GF79</accession>
<evidence type="ECO:0000256" key="4">
    <source>
        <dbReference type="ARBA" id="ARBA00022643"/>
    </source>
</evidence>
<dbReference type="EMBL" id="CP009552">
    <property type="protein sequence ID" value="AIY90710.1"/>
    <property type="molecule type" value="Genomic_DNA"/>
</dbReference>
<dbReference type="Pfam" id="PF03358">
    <property type="entry name" value="FMN_red"/>
    <property type="match status" value="1"/>
</dbReference>
<dbReference type="InterPro" id="IPR051796">
    <property type="entry name" value="ISF_SsuE-like"/>
</dbReference>
<dbReference type="PANTHER" id="PTHR43278">
    <property type="entry name" value="NAD(P)H-DEPENDENT FMN-CONTAINING OXIDOREDUCTASE YWQN-RELATED"/>
    <property type="match status" value="1"/>
</dbReference>
<dbReference type="HOGENOM" id="CLU_050993_3_0_2"/>
<proteinExistence type="inferred from homology"/>
<dbReference type="GO" id="GO:0016491">
    <property type="term" value="F:oxidoreductase activity"/>
    <property type="evidence" value="ECO:0007669"/>
    <property type="project" value="InterPro"/>
</dbReference>
<comment type="cofactor">
    <cofactor evidence="2">
        <name>[4Fe-4S] cluster</name>
        <dbReference type="ChEBI" id="CHEBI:49883"/>
    </cofactor>
</comment>
<evidence type="ECO:0000313" key="7">
    <source>
        <dbReference type="EMBL" id="AIY90710.1"/>
    </source>
</evidence>
<dbReference type="Gene3D" id="3.40.50.360">
    <property type="match status" value="1"/>
</dbReference>
<dbReference type="PANTHER" id="PTHR43278:SF3">
    <property type="entry name" value="IRON-SULFUR FLAVOPROTEIN MJ0731"/>
    <property type="match status" value="1"/>
</dbReference>
<sequence>MILGICGSPRKKATHFVLERALEMLEEMGYETEFFTVRGKKINFCTHCDYCLKHKKCVFSDDVSELYELIEKADGLILATPTYNSGVSAQLKAIMDRTRAILAKDPNILRGKVGMGIAVGGDRMGGQEIALLQIHAFFILNGVIPAGGGAYGANLGATFWSKDTLEGVMEDEEGFRSLKKTIKKFAKFIAEYRTGKVKSA</sequence>
<keyword evidence="4" id="KW-0288">FMN</keyword>
<dbReference type="KEGG" id="gac:GACE_1679"/>